<dbReference type="GO" id="GO:0003700">
    <property type="term" value="F:DNA-binding transcription factor activity"/>
    <property type="evidence" value="ECO:0007669"/>
    <property type="project" value="TreeGrafter"/>
</dbReference>
<accession>A0A0H4PIK6</accession>
<dbReference type="AlphaFoldDB" id="A0A0H4PIK6"/>
<dbReference type="InterPro" id="IPR018490">
    <property type="entry name" value="cNMP-bd_dom_sf"/>
</dbReference>
<dbReference type="InterPro" id="IPR000595">
    <property type="entry name" value="cNMP-bd_dom"/>
</dbReference>
<sequence length="193" mass="22304">MTFMNISDFLKALVPFTNDELDDILKHFKKEAVPKNQILVRQGEVSKTLYFIESGLGRSYYLNQAGKEITQWFFGSGKFMASADSFFQQCPSLYFIEVLEDTVIYSITKEKLDELFDTYPKMEKLGRLVTTEMLTKVVNKLNAIQFQTAKERYEYMLAEFPDIAYQVSLGHIASYLGMTQETLSRIRKSNSSK</sequence>
<dbReference type="Gene3D" id="2.60.120.10">
    <property type="entry name" value="Jelly Rolls"/>
    <property type="match status" value="1"/>
</dbReference>
<dbReference type="Proteomes" id="UP000036520">
    <property type="component" value="Chromosome"/>
</dbReference>
<dbReference type="GO" id="GO:0005829">
    <property type="term" value="C:cytosol"/>
    <property type="evidence" value="ECO:0007669"/>
    <property type="project" value="TreeGrafter"/>
</dbReference>
<dbReference type="PANTHER" id="PTHR24567">
    <property type="entry name" value="CRP FAMILY TRANSCRIPTIONAL REGULATORY PROTEIN"/>
    <property type="match status" value="1"/>
</dbReference>
<dbReference type="PANTHER" id="PTHR24567:SF76">
    <property type="entry name" value="CYCLIC NUCLEOTIDE-BINDING DOMAIN PROTEIN"/>
    <property type="match status" value="1"/>
</dbReference>
<dbReference type="STRING" id="320787.CA2015_3368"/>
<feature type="domain" description="Cyclic nucleotide-binding" evidence="1">
    <location>
        <begin position="12"/>
        <end position="116"/>
    </location>
</feature>
<reference evidence="2 3" key="1">
    <citation type="submission" date="2015-07" db="EMBL/GenBank/DDBJ databases">
        <authorList>
            <person name="Kim K.M."/>
        </authorList>
    </citation>
    <scope>NUCLEOTIDE SEQUENCE [LARGE SCALE GENOMIC DNA]</scope>
    <source>
        <strain evidence="2 3">KCTC 12363</strain>
    </source>
</reference>
<evidence type="ECO:0000313" key="3">
    <source>
        <dbReference type="Proteomes" id="UP000036520"/>
    </source>
</evidence>
<dbReference type="KEGG" id="camu:CA2015_3368"/>
<dbReference type="PROSITE" id="PS50042">
    <property type="entry name" value="CNMP_BINDING_3"/>
    <property type="match status" value="1"/>
</dbReference>
<organism evidence="2 3">
    <name type="scientific">Cyclobacterium amurskyense</name>
    <dbReference type="NCBI Taxonomy" id="320787"/>
    <lineage>
        <taxon>Bacteria</taxon>
        <taxon>Pseudomonadati</taxon>
        <taxon>Bacteroidota</taxon>
        <taxon>Cytophagia</taxon>
        <taxon>Cytophagales</taxon>
        <taxon>Cyclobacteriaceae</taxon>
        <taxon>Cyclobacterium</taxon>
    </lineage>
</organism>
<gene>
    <name evidence="2" type="ORF">CA2015_3368</name>
</gene>
<dbReference type="EMBL" id="CP012040">
    <property type="protein sequence ID" value="AKP52758.1"/>
    <property type="molecule type" value="Genomic_DNA"/>
</dbReference>
<evidence type="ECO:0000313" key="2">
    <source>
        <dbReference type="EMBL" id="AKP52758.1"/>
    </source>
</evidence>
<dbReference type="SUPFAM" id="SSF51206">
    <property type="entry name" value="cAMP-binding domain-like"/>
    <property type="match status" value="1"/>
</dbReference>
<name>A0A0H4PIK6_9BACT</name>
<dbReference type="Pfam" id="PF00027">
    <property type="entry name" value="cNMP_binding"/>
    <property type="match status" value="1"/>
</dbReference>
<proteinExistence type="predicted"/>
<dbReference type="CDD" id="cd00038">
    <property type="entry name" value="CAP_ED"/>
    <property type="match status" value="1"/>
</dbReference>
<protein>
    <submittedName>
        <fullName evidence="2">Putative transcriptional regulator, Crp/Fnr family</fullName>
    </submittedName>
</protein>
<dbReference type="InterPro" id="IPR014710">
    <property type="entry name" value="RmlC-like_jellyroll"/>
</dbReference>
<dbReference type="InterPro" id="IPR050397">
    <property type="entry name" value="Env_Response_Regulators"/>
</dbReference>
<evidence type="ECO:0000259" key="1">
    <source>
        <dbReference type="PROSITE" id="PS50042"/>
    </source>
</evidence>
<keyword evidence="3" id="KW-1185">Reference proteome</keyword>
<dbReference type="PATRIC" id="fig|320787.5.peg.3681"/>